<reference evidence="2" key="1">
    <citation type="submission" date="2020-10" db="EMBL/GenBank/DDBJ databases">
        <authorList>
            <person name="Muller C M."/>
        </authorList>
    </citation>
    <scope>NUCLEOTIDE SEQUENCE</scope>
    <source>
        <strain evidence="2">THUN-12</strain>
    </source>
</reference>
<dbReference type="Pfam" id="PF17667">
    <property type="entry name" value="Pkinase_fungal"/>
    <property type="match status" value="1"/>
</dbReference>
<gene>
    <name evidence="2" type="ORF">BGTH12_LOCUS1370</name>
</gene>
<dbReference type="InterPro" id="IPR040976">
    <property type="entry name" value="Pkinase_fungal"/>
</dbReference>
<accession>A0A9W4D132</accession>
<evidence type="ECO:0000313" key="3">
    <source>
        <dbReference type="Proteomes" id="UP000683417"/>
    </source>
</evidence>
<sequence>MDQIEQFYNYTDRNPLRQILDQYRVNPNFQAGSMLEIDYLLTDFQYYILRYLRSTENHYVTVLRTNIINLQPKIFNGEVFNLDFAQLRYLINFESDRQIWSHVNLIADRLTRIAPPILPDLQIPMTQETRSMTTLLRNVAEQPDYDSTREALQEALRAELTHDTYKSVDKFWERYRDMSQCGNDHVFSDNMGDQAMKDWFEAFHRIYLEPYKVQPTNRNELPTARNPSEFVRGKFTSTSTAIQMDGSRRNRQVDVFVEHCDNPDGWGHHWRDVWVVGEFTKAADKKGVKFRQLMLYVREVFYAQPLRRFVHGFVLHKKHIVFWIIDRSGAYSSSEINVINDQEKLVRALTAYTIMSDEELGLDTTICRYNERSFVQIRYDNLAPERWVEINPEPVTRPETVLSRGNLCYQTMDMKYLIKFSWGSGAEQSEVDFLNAARAVIGVVDLEWAERIYQVETHRKGLDFSTGTRWDIGVKNWLSVGIEYEPAEYFKKRKLTLAVISPYGRPLKTCSTVREFLSGLLDAILGHRGLYLFAGILHGDISESNIILTMPDEFGFIHGKLIDLDMSTYVAGYNETKSLTGTMKFMAIKVLQNIALKSGTMTKTYRHDLESFFYVFLVGCVCYGCDPAAVKDHFNHWCLSSPILNQGAKMADVGLNFQIRIIDNFSPCFHGIKELALELRQILFGINGNFYDTPRDISILYDPIITAFLKTIKKIDDGIIRNETITPRR</sequence>
<protein>
    <submittedName>
        <fullName evidence="2">BgTH12-04117</fullName>
    </submittedName>
</protein>
<evidence type="ECO:0000313" key="2">
    <source>
        <dbReference type="EMBL" id="CAD6500012.1"/>
    </source>
</evidence>
<dbReference type="PANTHER" id="PTHR38248">
    <property type="entry name" value="FUNK1 6"/>
    <property type="match status" value="1"/>
</dbReference>
<dbReference type="EMBL" id="CAJHIT010000002">
    <property type="protein sequence ID" value="CAD6500012.1"/>
    <property type="molecule type" value="Genomic_DNA"/>
</dbReference>
<dbReference type="PANTHER" id="PTHR38248:SF2">
    <property type="entry name" value="FUNK1 11"/>
    <property type="match status" value="1"/>
</dbReference>
<proteinExistence type="predicted"/>
<comment type="caution">
    <text evidence="2">The sequence shown here is derived from an EMBL/GenBank/DDBJ whole genome shotgun (WGS) entry which is preliminary data.</text>
</comment>
<evidence type="ECO:0000259" key="1">
    <source>
        <dbReference type="Pfam" id="PF17667"/>
    </source>
</evidence>
<dbReference type="Proteomes" id="UP000683417">
    <property type="component" value="Unassembled WGS sequence"/>
</dbReference>
<feature type="domain" description="Fungal-type protein kinase" evidence="1">
    <location>
        <begin position="254"/>
        <end position="620"/>
    </location>
</feature>
<organism evidence="2 3">
    <name type="scientific">Blumeria graminis f. sp. triticale</name>
    <dbReference type="NCBI Taxonomy" id="1689686"/>
    <lineage>
        <taxon>Eukaryota</taxon>
        <taxon>Fungi</taxon>
        <taxon>Dikarya</taxon>
        <taxon>Ascomycota</taxon>
        <taxon>Pezizomycotina</taxon>
        <taxon>Leotiomycetes</taxon>
        <taxon>Erysiphales</taxon>
        <taxon>Erysiphaceae</taxon>
        <taxon>Blumeria</taxon>
    </lineage>
</organism>
<name>A0A9W4D132_BLUGR</name>
<dbReference type="AlphaFoldDB" id="A0A9W4D132"/>